<accession>A0A1M5KGS9</accession>
<name>A0A1M5KGS9_9BRAD</name>
<dbReference type="EMBL" id="LT670818">
    <property type="protein sequence ID" value="SHG51905.1"/>
    <property type="molecule type" value="Genomic_DNA"/>
</dbReference>
<dbReference type="Proteomes" id="UP000190675">
    <property type="component" value="Chromosome I"/>
</dbReference>
<sequence>MSSAPNPQSDTDQLEAPADQAVAACGGDAREAVKALIVANHFLETDLEKLKAAASVGFQLPVDVGESRFEDITDWLPRAAIELN</sequence>
<evidence type="ECO:0000313" key="1">
    <source>
        <dbReference type="EMBL" id="SHG51905.1"/>
    </source>
</evidence>
<protein>
    <submittedName>
        <fullName evidence="1">Uncharacterized protein</fullName>
    </submittedName>
</protein>
<gene>
    <name evidence="1" type="ORF">SAMN05444169_2850</name>
</gene>
<dbReference type="AlphaFoldDB" id="A0A1M5KGS9"/>
<proteinExistence type="predicted"/>
<evidence type="ECO:0000313" key="2">
    <source>
        <dbReference type="Proteomes" id="UP000190675"/>
    </source>
</evidence>
<reference evidence="1 2" key="1">
    <citation type="submission" date="2016-11" db="EMBL/GenBank/DDBJ databases">
        <authorList>
            <person name="Jaros S."/>
            <person name="Januszkiewicz K."/>
            <person name="Wedrychowicz H."/>
        </authorList>
    </citation>
    <scope>NUCLEOTIDE SEQUENCE [LARGE SCALE GENOMIC DNA]</scope>
    <source>
        <strain evidence="1 2">GAS242</strain>
    </source>
</reference>
<organism evidence="1 2">
    <name type="scientific">Bradyrhizobium erythrophlei</name>
    <dbReference type="NCBI Taxonomy" id="1437360"/>
    <lineage>
        <taxon>Bacteria</taxon>
        <taxon>Pseudomonadati</taxon>
        <taxon>Pseudomonadota</taxon>
        <taxon>Alphaproteobacteria</taxon>
        <taxon>Hyphomicrobiales</taxon>
        <taxon>Nitrobacteraceae</taxon>
        <taxon>Bradyrhizobium</taxon>
    </lineage>
</organism>